<reference evidence="2" key="1">
    <citation type="submission" date="2011-12" db="EMBL/GenBank/DDBJ databases">
        <title>Complete genome sequence of Streptomyces cattleya strain DSM 46488.</title>
        <authorList>
            <person name="Ou H.-Y."/>
            <person name="Li P."/>
            <person name="Zhao C."/>
            <person name="O'Hagan D."/>
            <person name="Deng Z."/>
        </authorList>
    </citation>
    <scope>NUCLEOTIDE SEQUENCE [LARGE SCALE GENOMIC DNA]</scope>
    <source>
        <strain evidence="2">ATCC 35852 / DSM 46488 / JCM 4925 / NBRC 14057 / NRRL 8057</strain>
        <plasmid evidence="2">Plasmid pSCATT</plasmid>
    </source>
</reference>
<dbReference type="AlphaFoldDB" id="G8XGD4"/>
<keyword evidence="2" id="KW-1185">Reference proteome</keyword>
<dbReference type="EMBL" id="CP003229">
    <property type="protein sequence ID" value="AEW98692.1"/>
    <property type="molecule type" value="Genomic_DNA"/>
</dbReference>
<protein>
    <submittedName>
        <fullName evidence="1">Uncharacterized protein</fullName>
    </submittedName>
</protein>
<evidence type="ECO:0000313" key="2">
    <source>
        <dbReference type="Proteomes" id="UP000007842"/>
    </source>
</evidence>
<accession>G8XGD4</accession>
<dbReference type="HOGENOM" id="CLU_2939675_0_0_11"/>
<dbReference type="KEGG" id="scy:SCATT_p04990"/>
<keyword evidence="1" id="KW-0614">Plasmid</keyword>
<sequence>MSVPLATCELQTAVPDVPPLTCRDLYASVYVELVSRYTPPYRRGGRRHDRRFRCFPLPGT</sequence>
<geneLocation type="plasmid" evidence="1 2">
    <name>pSCATT</name>
</geneLocation>
<proteinExistence type="predicted"/>
<name>G8XGD4_STREN</name>
<dbReference type="Proteomes" id="UP000007842">
    <property type="component" value="Plasmid pSCATT"/>
</dbReference>
<organism evidence="1 2">
    <name type="scientific">Streptantibioticus cattleyicolor (strain ATCC 35852 / DSM 46488 / JCM 4925 / NBRC 14057 / NRRL 8057)</name>
    <name type="common">Streptomyces cattleya</name>
    <dbReference type="NCBI Taxonomy" id="1003195"/>
    <lineage>
        <taxon>Bacteria</taxon>
        <taxon>Bacillati</taxon>
        <taxon>Actinomycetota</taxon>
        <taxon>Actinomycetes</taxon>
        <taxon>Kitasatosporales</taxon>
        <taxon>Streptomycetaceae</taxon>
        <taxon>Streptantibioticus</taxon>
    </lineage>
</organism>
<evidence type="ECO:0000313" key="1">
    <source>
        <dbReference type="EMBL" id="AEW98692.1"/>
    </source>
</evidence>
<gene>
    <name evidence="1" type="ordered locus">SCATT_p04990</name>
</gene>